<name>A0A0G1DLB1_9BACT</name>
<accession>A0A0G1DLB1</accession>
<dbReference type="InterPro" id="IPR028098">
    <property type="entry name" value="Glyco_trans_4-like_N"/>
</dbReference>
<dbReference type="PANTHER" id="PTHR45947">
    <property type="entry name" value="SULFOQUINOVOSYL TRANSFERASE SQD2"/>
    <property type="match status" value="1"/>
</dbReference>
<dbReference type="Proteomes" id="UP000034894">
    <property type="component" value="Unassembled WGS sequence"/>
</dbReference>
<organism evidence="3 4">
    <name type="scientific">Candidatus Gottesmanbacteria bacterium GW2011_GWA2_43_14</name>
    <dbReference type="NCBI Taxonomy" id="1618443"/>
    <lineage>
        <taxon>Bacteria</taxon>
        <taxon>Candidatus Gottesmaniibacteriota</taxon>
    </lineage>
</organism>
<feature type="domain" description="Glycosyl transferase family 1" evidence="1">
    <location>
        <begin position="214"/>
        <end position="360"/>
    </location>
</feature>
<protein>
    <submittedName>
        <fullName evidence="3">Group 1 glycosyl transferase</fullName>
    </submittedName>
</protein>
<comment type="caution">
    <text evidence="3">The sequence shown here is derived from an EMBL/GenBank/DDBJ whole genome shotgun (WGS) entry which is preliminary data.</text>
</comment>
<dbReference type="InterPro" id="IPR001296">
    <property type="entry name" value="Glyco_trans_1"/>
</dbReference>
<dbReference type="Gene3D" id="3.40.50.2000">
    <property type="entry name" value="Glycogen Phosphorylase B"/>
    <property type="match status" value="2"/>
</dbReference>
<dbReference type="EMBL" id="LCFP01000002">
    <property type="protein sequence ID" value="KKS98454.1"/>
    <property type="molecule type" value="Genomic_DNA"/>
</dbReference>
<dbReference type="Pfam" id="PF13439">
    <property type="entry name" value="Glyco_transf_4"/>
    <property type="match status" value="1"/>
</dbReference>
<dbReference type="PANTHER" id="PTHR45947:SF13">
    <property type="entry name" value="TRANSFERASE"/>
    <property type="match status" value="1"/>
</dbReference>
<dbReference type="PATRIC" id="fig|1618443.3.peg.442"/>
<evidence type="ECO:0000259" key="2">
    <source>
        <dbReference type="Pfam" id="PF13439"/>
    </source>
</evidence>
<dbReference type="SUPFAM" id="SSF53756">
    <property type="entry name" value="UDP-Glycosyltransferase/glycogen phosphorylase"/>
    <property type="match status" value="1"/>
</dbReference>
<evidence type="ECO:0000259" key="1">
    <source>
        <dbReference type="Pfam" id="PF00534"/>
    </source>
</evidence>
<evidence type="ECO:0000313" key="3">
    <source>
        <dbReference type="EMBL" id="KKS98454.1"/>
    </source>
</evidence>
<dbReference type="Pfam" id="PF00534">
    <property type="entry name" value="Glycos_transf_1"/>
    <property type="match status" value="1"/>
</dbReference>
<dbReference type="InterPro" id="IPR050194">
    <property type="entry name" value="Glycosyltransferase_grp1"/>
</dbReference>
<reference evidence="3 4" key="1">
    <citation type="journal article" date="2015" name="Nature">
        <title>rRNA introns, odd ribosomes, and small enigmatic genomes across a large radiation of phyla.</title>
        <authorList>
            <person name="Brown C.T."/>
            <person name="Hug L.A."/>
            <person name="Thomas B.C."/>
            <person name="Sharon I."/>
            <person name="Castelle C.J."/>
            <person name="Singh A."/>
            <person name="Wilkins M.J."/>
            <person name="Williams K.H."/>
            <person name="Banfield J.F."/>
        </authorList>
    </citation>
    <scope>NUCLEOTIDE SEQUENCE [LARGE SCALE GENOMIC DNA]</scope>
</reference>
<dbReference type="AlphaFoldDB" id="A0A0G1DLB1"/>
<keyword evidence="3" id="KW-0808">Transferase</keyword>
<sequence>MNILLIHNFYKYPGGEDMYVLSLQKLLLNKGHNVYLLRRDNRDIGKKISYSSAAKSMFGKDNVYRELIHIIHKFKPDVVHVNNVYPLISEVIYSILNKYKIPTVRTFHNYRSLCAKSILFRNGKICELCPRKNLQWPSIIHSCYQNSLIASSMLMASRQYFRLKKKIQVKANIFLSKFSFYYHQTFLNNELAQSVNYVFPTFVNRLESKKIIPSNYFFYAGRLSEEKGILDLLSIFSSTDMKQKLFVAGDGPLKQKISFFKKFKNISLLGNIPNAIVNQYMQKAICIIIPSKWYEVLPLTLLESFSNSTPVIVPNLGSFEDIVKDGKTGFFYDNESTNSLKSLINTVNKYPNKLKAMKKECKIEFEKKYSAEIHYSNLIKVYSEVLN</sequence>
<feature type="domain" description="Glycosyltransferase subfamily 4-like N-terminal" evidence="2">
    <location>
        <begin position="14"/>
        <end position="110"/>
    </location>
</feature>
<gene>
    <name evidence="3" type="ORF">UV73_C0002G0168</name>
</gene>
<proteinExistence type="predicted"/>
<dbReference type="STRING" id="1618443.UV73_C0002G0168"/>
<dbReference type="GO" id="GO:0016757">
    <property type="term" value="F:glycosyltransferase activity"/>
    <property type="evidence" value="ECO:0007669"/>
    <property type="project" value="InterPro"/>
</dbReference>
<evidence type="ECO:0000313" key="4">
    <source>
        <dbReference type="Proteomes" id="UP000034894"/>
    </source>
</evidence>